<evidence type="ECO:0000313" key="6">
    <source>
        <dbReference type="Proteomes" id="UP000800200"/>
    </source>
</evidence>
<dbReference type="PANTHER" id="PTHR44169:SF6">
    <property type="entry name" value="NADPH-DEPENDENT 1-ACYLDIHYDROXYACETONE PHOSPHATE REDUCTASE"/>
    <property type="match status" value="1"/>
</dbReference>
<dbReference type="GO" id="GO:0005783">
    <property type="term" value="C:endoplasmic reticulum"/>
    <property type="evidence" value="ECO:0007669"/>
    <property type="project" value="TreeGrafter"/>
</dbReference>
<accession>A0A6A6EQP2</accession>
<comment type="similarity">
    <text evidence="1 4">Belongs to the short-chain dehydrogenases/reductases (SDR) family.</text>
</comment>
<protein>
    <submittedName>
        <fullName evidence="5">NAD(P)-binding protein</fullName>
    </submittedName>
</protein>
<dbReference type="Pfam" id="PF00106">
    <property type="entry name" value="adh_short"/>
    <property type="match status" value="1"/>
</dbReference>
<dbReference type="Gene3D" id="3.40.50.720">
    <property type="entry name" value="NAD(P)-binding Rossmann-like Domain"/>
    <property type="match status" value="1"/>
</dbReference>
<sequence>KRSILITRCSLGGVGHALALEFAANGIRVFATARSTRSLFQLEEKGIETFPLDVTSADSIAALKQEVVQRTGGKLDILFNSAGTMYEAPAVEADPTHIRGMFDANVLGLFDMVSTFTPLLLASVSDSRVPPTIINTSSILARLPFPFGASYNASKAAVASYSDTLRIEVAPLGIKVVTLFMREVSTGPMSADNISFGSECLYSDIEGEVKRRSVNHTKTSMKPEEFARQVVQEVLVKKSGPGSGEFVWKGTNAFLVWFLGAVGWRKVFDGSMEGAVGLEKKENRGLIFAKRQNILRKAV</sequence>
<dbReference type="InterPro" id="IPR020904">
    <property type="entry name" value="Sc_DH/Rdtase_CS"/>
</dbReference>
<evidence type="ECO:0000256" key="1">
    <source>
        <dbReference type="ARBA" id="ARBA00006484"/>
    </source>
</evidence>
<evidence type="ECO:0000256" key="2">
    <source>
        <dbReference type="ARBA" id="ARBA00022857"/>
    </source>
</evidence>
<evidence type="ECO:0000313" key="5">
    <source>
        <dbReference type="EMBL" id="KAF2193028.1"/>
    </source>
</evidence>
<evidence type="ECO:0000256" key="4">
    <source>
        <dbReference type="RuleBase" id="RU000363"/>
    </source>
</evidence>
<evidence type="ECO:0000256" key="3">
    <source>
        <dbReference type="ARBA" id="ARBA00023002"/>
    </source>
</evidence>
<keyword evidence="3" id="KW-0560">Oxidoreductase</keyword>
<keyword evidence="2" id="KW-0521">NADP</keyword>
<dbReference type="SUPFAM" id="SSF51735">
    <property type="entry name" value="NAD(P)-binding Rossmann-fold domains"/>
    <property type="match status" value="1"/>
</dbReference>
<reference evidence="5" key="1">
    <citation type="journal article" date="2020" name="Stud. Mycol.">
        <title>101 Dothideomycetes genomes: a test case for predicting lifestyles and emergence of pathogens.</title>
        <authorList>
            <person name="Haridas S."/>
            <person name="Albert R."/>
            <person name="Binder M."/>
            <person name="Bloem J."/>
            <person name="Labutti K."/>
            <person name="Salamov A."/>
            <person name="Andreopoulos B."/>
            <person name="Baker S."/>
            <person name="Barry K."/>
            <person name="Bills G."/>
            <person name="Bluhm B."/>
            <person name="Cannon C."/>
            <person name="Castanera R."/>
            <person name="Culley D."/>
            <person name="Daum C."/>
            <person name="Ezra D."/>
            <person name="Gonzalez J."/>
            <person name="Henrissat B."/>
            <person name="Kuo A."/>
            <person name="Liang C."/>
            <person name="Lipzen A."/>
            <person name="Lutzoni F."/>
            <person name="Magnuson J."/>
            <person name="Mondo S."/>
            <person name="Nolan M."/>
            <person name="Ohm R."/>
            <person name="Pangilinan J."/>
            <person name="Park H.-J."/>
            <person name="Ramirez L."/>
            <person name="Alfaro M."/>
            <person name="Sun H."/>
            <person name="Tritt A."/>
            <person name="Yoshinaga Y."/>
            <person name="Zwiers L.-H."/>
            <person name="Turgeon B."/>
            <person name="Goodwin S."/>
            <person name="Spatafora J."/>
            <person name="Crous P."/>
            <person name="Grigoriev I."/>
        </authorList>
    </citation>
    <scope>NUCLEOTIDE SEQUENCE</scope>
    <source>
        <strain evidence="5">CBS 207.26</strain>
    </source>
</reference>
<feature type="non-terminal residue" evidence="5">
    <location>
        <position position="1"/>
    </location>
</feature>
<dbReference type="GO" id="GO:0005811">
    <property type="term" value="C:lipid droplet"/>
    <property type="evidence" value="ECO:0007669"/>
    <property type="project" value="TreeGrafter"/>
</dbReference>
<proteinExistence type="inferred from homology"/>
<dbReference type="InterPro" id="IPR036291">
    <property type="entry name" value="NAD(P)-bd_dom_sf"/>
</dbReference>
<dbReference type="AlphaFoldDB" id="A0A6A6EQP2"/>
<gene>
    <name evidence="5" type="ORF">K469DRAFT_551502</name>
</gene>
<dbReference type="PROSITE" id="PS00061">
    <property type="entry name" value="ADH_SHORT"/>
    <property type="match status" value="1"/>
</dbReference>
<organism evidence="5 6">
    <name type="scientific">Zopfia rhizophila CBS 207.26</name>
    <dbReference type="NCBI Taxonomy" id="1314779"/>
    <lineage>
        <taxon>Eukaryota</taxon>
        <taxon>Fungi</taxon>
        <taxon>Dikarya</taxon>
        <taxon>Ascomycota</taxon>
        <taxon>Pezizomycotina</taxon>
        <taxon>Dothideomycetes</taxon>
        <taxon>Dothideomycetes incertae sedis</taxon>
        <taxon>Zopfiaceae</taxon>
        <taxon>Zopfia</taxon>
    </lineage>
</organism>
<dbReference type="GO" id="GO:0000140">
    <property type="term" value="F:acylglycerone-phosphate reductase (NADP+) activity"/>
    <property type="evidence" value="ECO:0007669"/>
    <property type="project" value="TreeGrafter"/>
</dbReference>
<dbReference type="Proteomes" id="UP000800200">
    <property type="component" value="Unassembled WGS sequence"/>
</dbReference>
<dbReference type="InterPro" id="IPR002347">
    <property type="entry name" value="SDR_fam"/>
</dbReference>
<dbReference type="GO" id="GO:0019433">
    <property type="term" value="P:triglyceride catabolic process"/>
    <property type="evidence" value="ECO:0007669"/>
    <property type="project" value="TreeGrafter"/>
</dbReference>
<dbReference type="EMBL" id="ML994614">
    <property type="protein sequence ID" value="KAF2193028.1"/>
    <property type="molecule type" value="Genomic_DNA"/>
</dbReference>
<dbReference type="GO" id="GO:0004806">
    <property type="term" value="F:triacylglycerol lipase activity"/>
    <property type="evidence" value="ECO:0007669"/>
    <property type="project" value="TreeGrafter"/>
</dbReference>
<dbReference type="PANTHER" id="PTHR44169">
    <property type="entry name" value="NADPH-DEPENDENT 1-ACYLDIHYDROXYACETONE PHOSPHATE REDUCTASE"/>
    <property type="match status" value="1"/>
</dbReference>
<dbReference type="PRINTS" id="PR00080">
    <property type="entry name" value="SDRFAMILY"/>
</dbReference>
<name>A0A6A6EQP2_9PEZI</name>
<dbReference type="PRINTS" id="PR00081">
    <property type="entry name" value="GDHRDH"/>
</dbReference>
<keyword evidence="6" id="KW-1185">Reference proteome</keyword>
<dbReference type="GO" id="GO:0006654">
    <property type="term" value="P:phosphatidic acid biosynthetic process"/>
    <property type="evidence" value="ECO:0007669"/>
    <property type="project" value="TreeGrafter"/>
</dbReference>
<dbReference type="OrthoDB" id="2102561at2759"/>